<gene>
    <name evidence="8" type="ORF">DSM02_3464</name>
</gene>
<dbReference type="Gene3D" id="3.40.50.720">
    <property type="entry name" value="NAD(P)-binding Rossmann-like Domain"/>
    <property type="match status" value="1"/>
</dbReference>
<dbReference type="Gene3D" id="3.90.25.10">
    <property type="entry name" value="UDP-galactose 4-epimerase, domain 1"/>
    <property type="match status" value="1"/>
</dbReference>
<evidence type="ECO:0000256" key="5">
    <source>
        <dbReference type="ARBA" id="ARBA00048200"/>
    </source>
</evidence>
<dbReference type="InterPro" id="IPR036291">
    <property type="entry name" value="NAD(P)-bd_dom_sf"/>
</dbReference>
<evidence type="ECO:0000313" key="9">
    <source>
        <dbReference type="Proteomes" id="UP000289859"/>
    </source>
</evidence>
<dbReference type="OrthoDB" id="9803892at2"/>
<evidence type="ECO:0000259" key="7">
    <source>
        <dbReference type="Pfam" id="PF04321"/>
    </source>
</evidence>
<dbReference type="AlphaFoldDB" id="A0A4Q0NUD0"/>
<feature type="domain" description="RmlD-like substrate binding" evidence="7">
    <location>
        <begin position="4"/>
        <end position="284"/>
    </location>
</feature>
<dbReference type="Pfam" id="PF04321">
    <property type="entry name" value="RmlD_sub_bind"/>
    <property type="match status" value="1"/>
</dbReference>
<dbReference type="CDD" id="cd05254">
    <property type="entry name" value="dTDP_HR_like_SDR_e"/>
    <property type="match status" value="1"/>
</dbReference>
<proteinExistence type="inferred from homology"/>
<dbReference type="PANTHER" id="PTHR10491:SF4">
    <property type="entry name" value="METHIONINE ADENOSYLTRANSFERASE 2 SUBUNIT BETA"/>
    <property type="match status" value="1"/>
</dbReference>
<dbReference type="InterPro" id="IPR029903">
    <property type="entry name" value="RmlD-like-bd"/>
</dbReference>
<comment type="function">
    <text evidence="6">Catalyzes the reduction of dTDP-6-deoxy-L-lyxo-4-hexulose to yield dTDP-L-rhamnose.</text>
</comment>
<dbReference type="GO" id="GO:0005829">
    <property type="term" value="C:cytosol"/>
    <property type="evidence" value="ECO:0007669"/>
    <property type="project" value="TreeGrafter"/>
</dbReference>
<reference evidence="8 9" key="1">
    <citation type="submission" date="2018-07" db="EMBL/GenBank/DDBJ databases">
        <title>Leeuwenhoekiella genomics.</title>
        <authorList>
            <person name="Tahon G."/>
            <person name="Willems A."/>
        </authorList>
    </citation>
    <scope>NUCLEOTIDE SEQUENCE [LARGE SCALE GENOMIC DNA]</scope>
    <source>
        <strain evidence="8 9">LMG 29608</strain>
    </source>
</reference>
<evidence type="ECO:0000256" key="1">
    <source>
        <dbReference type="ARBA" id="ARBA00004781"/>
    </source>
</evidence>
<keyword evidence="6" id="KW-0560">Oxidoreductase</keyword>
<dbReference type="EMBL" id="QOVK01000022">
    <property type="protein sequence ID" value="RXG14694.1"/>
    <property type="molecule type" value="Genomic_DNA"/>
</dbReference>
<comment type="catalytic activity">
    <reaction evidence="5">
        <text>dTDP-beta-L-rhamnose + NADP(+) = dTDP-4-dehydro-beta-L-rhamnose + NADPH + H(+)</text>
        <dbReference type="Rhea" id="RHEA:21796"/>
        <dbReference type="ChEBI" id="CHEBI:15378"/>
        <dbReference type="ChEBI" id="CHEBI:57510"/>
        <dbReference type="ChEBI" id="CHEBI:57783"/>
        <dbReference type="ChEBI" id="CHEBI:58349"/>
        <dbReference type="ChEBI" id="CHEBI:62830"/>
        <dbReference type="EC" id="1.1.1.133"/>
    </reaction>
</comment>
<evidence type="ECO:0000256" key="4">
    <source>
        <dbReference type="ARBA" id="ARBA00017099"/>
    </source>
</evidence>
<dbReference type="GO" id="GO:0019305">
    <property type="term" value="P:dTDP-rhamnose biosynthetic process"/>
    <property type="evidence" value="ECO:0007669"/>
    <property type="project" value="UniProtKB-UniPathway"/>
</dbReference>
<comment type="similarity">
    <text evidence="2 6">Belongs to the dTDP-4-dehydrorhamnose reductase family.</text>
</comment>
<comment type="pathway">
    <text evidence="1 6">Carbohydrate biosynthesis; dTDP-L-rhamnose biosynthesis.</text>
</comment>
<evidence type="ECO:0000256" key="3">
    <source>
        <dbReference type="ARBA" id="ARBA00012929"/>
    </source>
</evidence>
<keyword evidence="9" id="KW-1185">Reference proteome</keyword>
<dbReference type="SUPFAM" id="SSF51735">
    <property type="entry name" value="NAD(P)-binding Rossmann-fold domains"/>
    <property type="match status" value="1"/>
</dbReference>
<dbReference type="UniPathway" id="UPA00124"/>
<organism evidence="8 9">
    <name type="scientific">Leeuwenhoekiella polynyae</name>
    <dbReference type="NCBI Taxonomy" id="1550906"/>
    <lineage>
        <taxon>Bacteria</taxon>
        <taxon>Pseudomonadati</taxon>
        <taxon>Bacteroidota</taxon>
        <taxon>Flavobacteriia</taxon>
        <taxon>Flavobacteriales</taxon>
        <taxon>Flavobacteriaceae</taxon>
        <taxon>Leeuwenhoekiella</taxon>
    </lineage>
</organism>
<evidence type="ECO:0000313" key="8">
    <source>
        <dbReference type="EMBL" id="RXG14694.1"/>
    </source>
</evidence>
<accession>A0A4Q0NUD0</accession>
<dbReference type="Proteomes" id="UP000289859">
    <property type="component" value="Unassembled WGS sequence"/>
</dbReference>
<protein>
    <recommendedName>
        <fullName evidence="4 6">dTDP-4-dehydrorhamnose reductase</fullName>
        <ecNumber evidence="3 6">1.1.1.133</ecNumber>
    </recommendedName>
</protein>
<evidence type="ECO:0000256" key="6">
    <source>
        <dbReference type="RuleBase" id="RU364082"/>
    </source>
</evidence>
<dbReference type="EC" id="1.1.1.133" evidence="3 6"/>
<keyword evidence="6" id="KW-0521">NADP</keyword>
<name>A0A4Q0NUD0_9FLAO</name>
<dbReference type="GO" id="GO:0008831">
    <property type="term" value="F:dTDP-4-dehydrorhamnose reductase activity"/>
    <property type="evidence" value="ECO:0007669"/>
    <property type="project" value="UniProtKB-EC"/>
</dbReference>
<dbReference type="RefSeq" id="WP_128766731.1">
    <property type="nucleotide sequence ID" value="NZ_JBHUOO010000018.1"/>
</dbReference>
<dbReference type="PANTHER" id="PTHR10491">
    <property type="entry name" value="DTDP-4-DEHYDRORHAMNOSE REDUCTASE"/>
    <property type="match status" value="1"/>
</dbReference>
<evidence type="ECO:0000256" key="2">
    <source>
        <dbReference type="ARBA" id="ARBA00010944"/>
    </source>
</evidence>
<dbReference type="InterPro" id="IPR005913">
    <property type="entry name" value="dTDP_dehydrorham_reduct"/>
</dbReference>
<comment type="caution">
    <text evidence="8">The sequence shown here is derived from an EMBL/GenBank/DDBJ whole genome shotgun (WGS) entry which is preliminary data.</text>
</comment>
<sequence length="287" mass="32355">MSKRILVTGAHGQLGQELQGLAVAHPDDRFDFVTRAVFDLEDELQMRDYLEQTQPDYLINCAAYTAVDRAESEPEKADIINHKAVGFLAGWCAKNSCRFLHISTDYVFDGASAKPYQETDVTHPQSIYGLTKLKGEQAAQAMNPDVIIIRTAWVYSEFGNNFVKTMLRLMQERDTLNIVKDQVGSPTYAADLAQAILKIVYNVNWIPGIYHYSNTGRISWFDFAQTIKNVAQLDCELHSIPTTSYPTPASRPAYSLLDTKKIQKIYTVSIPDYESSLIRCLNQLNAQ</sequence>
<dbReference type="NCBIfam" id="TIGR01214">
    <property type="entry name" value="rmlD"/>
    <property type="match status" value="1"/>
</dbReference>